<name>A0AAP4BCC4_9FIRM</name>
<evidence type="ECO:0000313" key="3">
    <source>
        <dbReference type="EMBL" id="MDI9243302.1"/>
    </source>
</evidence>
<dbReference type="AlphaFoldDB" id="A0AAP4BCC4"/>
<keyword evidence="2" id="KW-0472">Membrane</keyword>
<keyword evidence="4" id="KW-1185">Reference proteome</keyword>
<gene>
    <name evidence="3" type="ORF">QJ036_12670</name>
</gene>
<keyword evidence="2" id="KW-1133">Transmembrane helix</keyword>
<evidence type="ECO:0000313" key="4">
    <source>
        <dbReference type="Proteomes" id="UP001300383"/>
    </source>
</evidence>
<comment type="caution">
    <text evidence="3">The sequence shown here is derived from an EMBL/GenBank/DDBJ whole genome shotgun (WGS) entry which is preliminary data.</text>
</comment>
<proteinExistence type="predicted"/>
<keyword evidence="2" id="KW-0812">Transmembrane</keyword>
<dbReference type="RefSeq" id="WP_283231727.1">
    <property type="nucleotide sequence ID" value="NZ_JASGBQ010000030.1"/>
</dbReference>
<feature type="region of interest" description="Disordered" evidence="1">
    <location>
        <begin position="125"/>
        <end position="146"/>
    </location>
</feature>
<organism evidence="3 4">
    <name type="scientific">Fusibacillus kribbianus</name>
    <dbReference type="NCBI Taxonomy" id="3044208"/>
    <lineage>
        <taxon>Bacteria</taxon>
        <taxon>Bacillati</taxon>
        <taxon>Bacillota</taxon>
        <taxon>Clostridia</taxon>
        <taxon>Lachnospirales</taxon>
        <taxon>Lachnospiraceae</taxon>
        <taxon>Fusibacillus</taxon>
    </lineage>
</organism>
<accession>A0AAP4BCC4</accession>
<protein>
    <submittedName>
        <fullName evidence="3">Nucleoside recognition protein</fullName>
    </submittedName>
</protein>
<feature type="transmembrane region" description="Helical" evidence="2">
    <location>
        <begin position="188"/>
        <end position="210"/>
    </location>
</feature>
<dbReference type="EMBL" id="JASGBQ010000030">
    <property type="protein sequence ID" value="MDI9243302.1"/>
    <property type="molecule type" value="Genomic_DNA"/>
</dbReference>
<sequence>MLNYLWGAMIIAGVLWGIIQGKPAQVTDGILTGAKDAVSLCITMTGVMAFWCGIMEVAKEAGILEGLTRLLRPFIGFLFPRIPEGHKARDEISTNIAANVLGLGWAATPAGLKAMKSLEEFEEDRRKAAADGGGGKNRRRGFMRPVPRGTASNEMCTFLILNISSLQLIPVNMIAYRSQYGSVNPTEIVAPALAATAVSTVAAVVFCRVMDRKQGA</sequence>
<feature type="transmembrane region" description="Helical" evidence="2">
    <location>
        <begin position="158"/>
        <end position="176"/>
    </location>
</feature>
<evidence type="ECO:0000256" key="1">
    <source>
        <dbReference type="SAM" id="MobiDB-lite"/>
    </source>
</evidence>
<reference evidence="3 4" key="1">
    <citation type="submission" date="2023-05" db="EMBL/GenBank/DDBJ databases">
        <title>[ruminococcus] sp. nov., isolated from a pig farm feces dump.</title>
        <authorList>
            <person name="Chang Y.-H."/>
        </authorList>
    </citation>
    <scope>NUCLEOTIDE SEQUENCE [LARGE SCALE GENOMIC DNA]</scope>
    <source>
        <strain evidence="3 4">YH-rum2234</strain>
    </source>
</reference>
<dbReference type="Proteomes" id="UP001300383">
    <property type="component" value="Unassembled WGS sequence"/>
</dbReference>
<evidence type="ECO:0000256" key="2">
    <source>
        <dbReference type="SAM" id="Phobius"/>
    </source>
</evidence>
<feature type="transmembrane region" description="Helical" evidence="2">
    <location>
        <begin position="37"/>
        <end position="58"/>
    </location>
</feature>